<dbReference type="AlphaFoldDB" id="A0A4U5MDP9"/>
<feature type="chain" id="PRO_5020589694" evidence="1">
    <location>
        <begin position="22"/>
        <end position="245"/>
    </location>
</feature>
<dbReference type="PANTHER" id="PTHR37443:SF3">
    <property type="entry name" value="SECRETED PROTEIN"/>
    <property type="match status" value="1"/>
</dbReference>
<dbReference type="Proteomes" id="UP000298663">
    <property type="component" value="Unassembled WGS sequence"/>
</dbReference>
<reference evidence="2 3" key="1">
    <citation type="journal article" date="2015" name="Genome Biol.">
        <title>Comparative genomics of Steinernema reveals deeply conserved gene regulatory networks.</title>
        <authorList>
            <person name="Dillman A.R."/>
            <person name="Macchietto M."/>
            <person name="Porter C.F."/>
            <person name="Rogers A."/>
            <person name="Williams B."/>
            <person name="Antoshechkin I."/>
            <person name="Lee M.M."/>
            <person name="Goodwin Z."/>
            <person name="Lu X."/>
            <person name="Lewis E.E."/>
            <person name="Goodrich-Blair H."/>
            <person name="Stock S.P."/>
            <person name="Adams B.J."/>
            <person name="Sternberg P.W."/>
            <person name="Mortazavi A."/>
        </authorList>
    </citation>
    <scope>NUCLEOTIDE SEQUENCE [LARGE SCALE GENOMIC DNA]</scope>
    <source>
        <strain evidence="2 3">ALL</strain>
    </source>
</reference>
<feature type="signal peptide" evidence="1">
    <location>
        <begin position="1"/>
        <end position="21"/>
    </location>
</feature>
<evidence type="ECO:0000256" key="1">
    <source>
        <dbReference type="SAM" id="SignalP"/>
    </source>
</evidence>
<evidence type="ECO:0000313" key="2">
    <source>
        <dbReference type="EMBL" id="TKR67276.1"/>
    </source>
</evidence>
<name>A0A4U5MDP9_STECR</name>
<accession>A0A4U5MDP9</accession>
<evidence type="ECO:0000313" key="3">
    <source>
        <dbReference type="Proteomes" id="UP000298663"/>
    </source>
</evidence>
<dbReference type="PANTHER" id="PTHR37443">
    <property type="entry name" value="PROTEIN CBG09852-RELATED"/>
    <property type="match status" value="1"/>
</dbReference>
<proteinExistence type="predicted"/>
<reference evidence="2 3" key="2">
    <citation type="journal article" date="2019" name="G3 (Bethesda)">
        <title>Hybrid Assembly of the Genome of the Entomopathogenic Nematode Steinernema carpocapsae Identifies the X-Chromosome.</title>
        <authorList>
            <person name="Serra L."/>
            <person name="Macchietto M."/>
            <person name="Macias-Munoz A."/>
            <person name="McGill C.J."/>
            <person name="Rodriguez I.M."/>
            <person name="Rodriguez B."/>
            <person name="Murad R."/>
            <person name="Mortazavi A."/>
        </authorList>
    </citation>
    <scope>NUCLEOTIDE SEQUENCE [LARGE SCALE GENOMIC DNA]</scope>
    <source>
        <strain evidence="2 3">ALL</strain>
    </source>
</reference>
<keyword evidence="1" id="KW-0732">Signal</keyword>
<dbReference type="OrthoDB" id="5844058at2759"/>
<dbReference type="EMBL" id="AZBU02000008">
    <property type="protein sequence ID" value="TKR67276.1"/>
    <property type="molecule type" value="Genomic_DNA"/>
</dbReference>
<gene>
    <name evidence="2" type="ORF">L596_023453</name>
</gene>
<comment type="caution">
    <text evidence="2">The sequence shown here is derived from an EMBL/GenBank/DDBJ whole genome shotgun (WGS) entry which is preliminary data.</text>
</comment>
<organism evidence="2 3">
    <name type="scientific">Steinernema carpocapsae</name>
    <name type="common">Entomopathogenic nematode</name>
    <dbReference type="NCBI Taxonomy" id="34508"/>
    <lineage>
        <taxon>Eukaryota</taxon>
        <taxon>Metazoa</taxon>
        <taxon>Ecdysozoa</taxon>
        <taxon>Nematoda</taxon>
        <taxon>Chromadorea</taxon>
        <taxon>Rhabditida</taxon>
        <taxon>Tylenchina</taxon>
        <taxon>Panagrolaimomorpha</taxon>
        <taxon>Strongyloidoidea</taxon>
        <taxon>Steinernematidae</taxon>
        <taxon>Steinernema</taxon>
    </lineage>
</organism>
<keyword evidence="3" id="KW-1185">Reference proteome</keyword>
<sequence>MVTSAGVRFLVLAATAAVLDAQLAAVYSEVEKSSECSSWSSWGPCVWPSKSNPTPYLAQITPVCQQHWFYKFVRGHYEKALNNFFTYLSSLLKTDKPCGLCSYKQSCGYGGPKKCNTSPFEIPGGRSVMPFFVSERVCNTHDLHGESQIDACIVDYELAKENGGECQLWPSKKVDLSSVEPAFQEHIHALNWYTCLPQIMKTNKAGKGKREKVCRCCCYPFRPNPVTFKCEHTPGAPPAPGMDLL</sequence>
<dbReference type="InterPro" id="IPR040271">
    <property type="entry name" value="T19C3.2-like"/>
</dbReference>
<protein>
    <submittedName>
        <fullName evidence="2">Uncharacterized protein</fullName>
    </submittedName>
</protein>